<evidence type="ECO:0000313" key="4">
    <source>
        <dbReference type="EMBL" id="SAL84878.1"/>
    </source>
</evidence>
<evidence type="ECO:0000259" key="3">
    <source>
        <dbReference type="PROSITE" id="PS01031"/>
    </source>
</evidence>
<dbReference type="InterPro" id="IPR002068">
    <property type="entry name" value="A-crystallin/Hsp20_dom"/>
</dbReference>
<dbReference type="Pfam" id="PF00011">
    <property type="entry name" value="HSP20"/>
    <property type="match status" value="1"/>
</dbReference>
<organism evidence="4 5">
    <name type="scientific">Caballeronia terrestris</name>
    <dbReference type="NCBI Taxonomy" id="1226301"/>
    <lineage>
        <taxon>Bacteria</taxon>
        <taxon>Pseudomonadati</taxon>
        <taxon>Pseudomonadota</taxon>
        <taxon>Betaproteobacteria</taxon>
        <taxon>Burkholderiales</taxon>
        <taxon>Burkholderiaceae</taxon>
        <taxon>Caballeronia</taxon>
    </lineage>
</organism>
<evidence type="ECO:0000256" key="1">
    <source>
        <dbReference type="PROSITE-ProRule" id="PRU00285"/>
    </source>
</evidence>
<comment type="caution">
    <text evidence="4">The sequence shown here is derived from an EMBL/GenBank/DDBJ whole genome shotgun (WGS) entry which is preliminary data.</text>
</comment>
<accession>A0A158KUT0</accession>
<gene>
    <name evidence="4" type="ORF">AWB67_06791</name>
</gene>
<keyword evidence="5" id="KW-1185">Reference proteome</keyword>
<evidence type="ECO:0000256" key="2">
    <source>
        <dbReference type="RuleBase" id="RU003616"/>
    </source>
</evidence>
<sequence length="63" mass="7118">MPTPAGLRLHHAEIRESHFARAVSLSPDFDTAKIDGNLQDGVLKLMIPRRDEARPRRIEVQTS</sequence>
<dbReference type="Proteomes" id="UP000054925">
    <property type="component" value="Unassembled WGS sequence"/>
</dbReference>
<reference evidence="4" key="1">
    <citation type="submission" date="2016-01" db="EMBL/GenBank/DDBJ databases">
        <authorList>
            <person name="Peeters C."/>
        </authorList>
    </citation>
    <scope>NUCLEOTIDE SEQUENCE [LARGE SCALE GENOMIC DNA]</scope>
    <source>
        <strain evidence="4">LMG 22937</strain>
    </source>
</reference>
<feature type="domain" description="SHSP" evidence="3">
    <location>
        <begin position="1"/>
        <end position="63"/>
    </location>
</feature>
<name>A0A158KUT0_9BURK</name>
<protein>
    <submittedName>
        <fullName evidence="4">Heat shock protein Hsp20</fullName>
    </submittedName>
</protein>
<dbReference type="Gene3D" id="2.60.40.790">
    <property type="match status" value="1"/>
</dbReference>
<evidence type="ECO:0000313" key="5">
    <source>
        <dbReference type="Proteomes" id="UP000054925"/>
    </source>
</evidence>
<dbReference type="EMBL" id="FCOL02000142">
    <property type="protein sequence ID" value="SAL84878.1"/>
    <property type="molecule type" value="Genomic_DNA"/>
</dbReference>
<dbReference type="SUPFAM" id="SSF49764">
    <property type="entry name" value="HSP20-like chaperones"/>
    <property type="match status" value="1"/>
</dbReference>
<dbReference type="AlphaFoldDB" id="A0A158KUT0"/>
<dbReference type="InterPro" id="IPR008978">
    <property type="entry name" value="HSP20-like_chaperone"/>
</dbReference>
<proteinExistence type="inferred from homology"/>
<dbReference type="CDD" id="cd06464">
    <property type="entry name" value="ACD_sHsps-like"/>
    <property type="match status" value="1"/>
</dbReference>
<keyword evidence="4" id="KW-0346">Stress response</keyword>
<comment type="similarity">
    <text evidence="1 2">Belongs to the small heat shock protein (HSP20) family.</text>
</comment>
<dbReference type="PROSITE" id="PS01031">
    <property type="entry name" value="SHSP"/>
    <property type="match status" value="1"/>
</dbReference>